<dbReference type="RefSeq" id="XP_012651149.1">
    <property type="nucleotide sequence ID" value="XM_012795695.1"/>
</dbReference>
<dbReference type="Proteomes" id="UP000009168">
    <property type="component" value="Unassembled WGS sequence"/>
</dbReference>
<sequence length="67" mass="7834">MIPSELVKFHQSKFLKPFLLNPSVFKMIKEKNSEFLKILVAFPHYTSTRIETILCPLFAQPPQDLKD</sequence>
<organism evidence="1 2">
    <name type="scientific">Tetrahymena thermophila (strain SB210)</name>
    <dbReference type="NCBI Taxonomy" id="312017"/>
    <lineage>
        <taxon>Eukaryota</taxon>
        <taxon>Sar</taxon>
        <taxon>Alveolata</taxon>
        <taxon>Ciliophora</taxon>
        <taxon>Intramacronucleata</taxon>
        <taxon>Oligohymenophorea</taxon>
        <taxon>Hymenostomatida</taxon>
        <taxon>Tetrahymenina</taxon>
        <taxon>Tetrahymenidae</taxon>
        <taxon>Tetrahymena</taxon>
    </lineage>
</organism>
<dbReference type="InParanoid" id="W7XAE8"/>
<keyword evidence="2" id="KW-1185">Reference proteome</keyword>
<gene>
    <name evidence="1" type="ORF">TTHERM_000016039</name>
</gene>
<proteinExistence type="predicted"/>
<evidence type="ECO:0000313" key="1">
    <source>
        <dbReference type="EMBL" id="EWS76365.1"/>
    </source>
</evidence>
<dbReference type="GeneID" id="24436830"/>
<dbReference type="KEGG" id="tet:TTHERM_000016039"/>
<reference evidence="2" key="1">
    <citation type="journal article" date="2006" name="PLoS Biol.">
        <title>Macronuclear genome sequence of the ciliate Tetrahymena thermophila, a model eukaryote.</title>
        <authorList>
            <person name="Eisen J.A."/>
            <person name="Coyne R.S."/>
            <person name="Wu M."/>
            <person name="Wu D."/>
            <person name="Thiagarajan M."/>
            <person name="Wortman J.R."/>
            <person name="Badger J.H."/>
            <person name="Ren Q."/>
            <person name="Amedeo P."/>
            <person name="Jones K.M."/>
            <person name="Tallon L.J."/>
            <person name="Delcher A.L."/>
            <person name="Salzberg S.L."/>
            <person name="Silva J.C."/>
            <person name="Haas B.J."/>
            <person name="Majoros W.H."/>
            <person name="Farzad M."/>
            <person name="Carlton J.M."/>
            <person name="Smith R.K. Jr."/>
            <person name="Garg J."/>
            <person name="Pearlman R.E."/>
            <person name="Karrer K.M."/>
            <person name="Sun L."/>
            <person name="Manning G."/>
            <person name="Elde N.C."/>
            <person name="Turkewitz A.P."/>
            <person name="Asai D.J."/>
            <person name="Wilkes D.E."/>
            <person name="Wang Y."/>
            <person name="Cai H."/>
            <person name="Collins K."/>
            <person name="Stewart B.A."/>
            <person name="Lee S.R."/>
            <person name="Wilamowska K."/>
            <person name="Weinberg Z."/>
            <person name="Ruzzo W.L."/>
            <person name="Wloga D."/>
            <person name="Gaertig J."/>
            <person name="Frankel J."/>
            <person name="Tsao C.-C."/>
            <person name="Gorovsky M.A."/>
            <person name="Keeling P.J."/>
            <person name="Waller R.F."/>
            <person name="Patron N.J."/>
            <person name="Cherry J.M."/>
            <person name="Stover N.A."/>
            <person name="Krieger C.J."/>
            <person name="del Toro C."/>
            <person name="Ryder H.F."/>
            <person name="Williamson S.C."/>
            <person name="Barbeau R.A."/>
            <person name="Hamilton E.P."/>
            <person name="Orias E."/>
        </authorList>
    </citation>
    <scope>NUCLEOTIDE SEQUENCE [LARGE SCALE GENOMIC DNA]</scope>
    <source>
        <strain evidence="2">SB210</strain>
    </source>
</reference>
<evidence type="ECO:0000313" key="2">
    <source>
        <dbReference type="Proteomes" id="UP000009168"/>
    </source>
</evidence>
<protein>
    <submittedName>
        <fullName evidence="1">Uncharacterized protein</fullName>
    </submittedName>
</protein>
<accession>W7XAE8</accession>
<name>W7XAE8_TETTS</name>
<dbReference type="AlphaFoldDB" id="W7XAE8"/>
<dbReference type="EMBL" id="GG662845">
    <property type="protein sequence ID" value="EWS76365.1"/>
    <property type="molecule type" value="Genomic_DNA"/>
</dbReference>